<feature type="compositionally biased region" description="Basic residues" evidence="2">
    <location>
        <begin position="27"/>
        <end position="37"/>
    </location>
</feature>
<feature type="region of interest" description="Disordered" evidence="2">
    <location>
        <begin position="1"/>
        <end position="43"/>
    </location>
</feature>
<evidence type="ECO:0000313" key="3">
    <source>
        <dbReference type="EMBL" id="BBO23822.1"/>
    </source>
</evidence>
<evidence type="ECO:0000313" key="4">
    <source>
        <dbReference type="Proteomes" id="UP000662873"/>
    </source>
</evidence>
<dbReference type="Gene3D" id="1.10.3480.10">
    <property type="entry name" value="TorD-like"/>
    <property type="match status" value="1"/>
</dbReference>
<organism evidence="3 4">
    <name type="scientific">Candidatus Nitrosymbiomonas proteolyticus</name>
    <dbReference type="NCBI Taxonomy" id="2608984"/>
    <lineage>
        <taxon>Bacteria</taxon>
        <taxon>Bacillati</taxon>
        <taxon>Armatimonadota</taxon>
        <taxon>Armatimonadota incertae sedis</taxon>
        <taxon>Candidatus Nitrosymbiomonas</taxon>
    </lineage>
</organism>
<keyword evidence="1" id="KW-0143">Chaperone</keyword>
<dbReference type="InterPro" id="IPR036411">
    <property type="entry name" value="TorD-like_sf"/>
</dbReference>
<dbReference type="PANTHER" id="PTHR34227:SF1">
    <property type="entry name" value="DIMETHYL SULFOXIDE REDUCTASE CHAPERONE-RELATED"/>
    <property type="match status" value="1"/>
</dbReference>
<dbReference type="PANTHER" id="PTHR34227">
    <property type="entry name" value="CHAPERONE PROTEIN YCDY"/>
    <property type="match status" value="1"/>
</dbReference>
<gene>
    <name evidence="3" type="ORF">NPRO_14170</name>
</gene>
<proteinExistence type="predicted"/>
<dbReference type="KEGG" id="npy:NPRO_14170"/>
<dbReference type="Proteomes" id="UP000662873">
    <property type="component" value="Chromosome"/>
</dbReference>
<name>A0A809RVG9_9BACT</name>
<evidence type="ECO:0000256" key="1">
    <source>
        <dbReference type="ARBA" id="ARBA00023186"/>
    </source>
</evidence>
<accession>A0A809RVG9</accession>
<sequence>MQSTESNVRQEPSSGKILGINPDAKGGRKSRPRRKGRNLSPERQASLALARSRMYLLLSLGFRYPSEETFECLKIECEAVREAIRKGFLPAATADGSLQEEVERLAAFLEDLDFPKFEAEYLRVFTHVITSDCHPCETAYTATHLFQQANKLSDLNGFYRAFGVTPGTERPDHISVEAEFMAYLAQKEARAASTGRPRRASAMYRTQVAFLETHLGPWVRVFAKFVAIKAPSGPHHCLANLVSRFFPWEFAEQGARVHEISGPPKPLPLMQQKEMETEDDECPVFELACSRQGVLGTHADTFGLGGDD</sequence>
<dbReference type="EMBL" id="AP021858">
    <property type="protein sequence ID" value="BBO23822.1"/>
    <property type="molecule type" value="Genomic_DNA"/>
</dbReference>
<reference evidence="3" key="1">
    <citation type="journal article" name="DNA Res.">
        <title>The physiological potential of anammox bacteria as revealed by their core genome structure.</title>
        <authorList>
            <person name="Okubo T."/>
            <person name="Toyoda A."/>
            <person name="Fukuhara K."/>
            <person name="Uchiyama I."/>
            <person name="Harigaya Y."/>
            <person name="Kuroiwa M."/>
            <person name="Suzuki T."/>
            <person name="Murakami Y."/>
            <person name="Suwa Y."/>
            <person name="Takami H."/>
        </authorList>
    </citation>
    <scope>NUCLEOTIDE SEQUENCE</scope>
    <source>
        <strain evidence="3">317325-2</strain>
    </source>
</reference>
<dbReference type="AlphaFoldDB" id="A0A809RVG9"/>
<dbReference type="InterPro" id="IPR020945">
    <property type="entry name" value="DMSO/NO3_reduct_chaperone"/>
</dbReference>
<feature type="compositionally biased region" description="Polar residues" evidence="2">
    <location>
        <begin position="1"/>
        <end position="13"/>
    </location>
</feature>
<dbReference type="InterPro" id="IPR050289">
    <property type="entry name" value="TorD/DmsD_chaperones"/>
</dbReference>
<dbReference type="SUPFAM" id="SSF89155">
    <property type="entry name" value="TorD-like"/>
    <property type="match status" value="1"/>
</dbReference>
<evidence type="ECO:0000256" key="2">
    <source>
        <dbReference type="SAM" id="MobiDB-lite"/>
    </source>
</evidence>
<protein>
    <submittedName>
        <fullName evidence="3">Nitrite oxidoreductase chaperone</fullName>
    </submittedName>
</protein>
<dbReference type="Pfam" id="PF02613">
    <property type="entry name" value="Nitrate_red_del"/>
    <property type="match status" value="1"/>
</dbReference>